<evidence type="ECO:0000259" key="3">
    <source>
        <dbReference type="Pfam" id="PF00501"/>
    </source>
</evidence>
<dbReference type="EMBL" id="RBKT01000001">
    <property type="protein sequence ID" value="RKR91935.1"/>
    <property type="molecule type" value="Genomic_DNA"/>
</dbReference>
<feature type="domain" description="AMP-dependent synthetase/ligase" evidence="3">
    <location>
        <begin position="334"/>
        <end position="698"/>
    </location>
</feature>
<evidence type="ECO:0000313" key="6">
    <source>
        <dbReference type="Proteomes" id="UP000277671"/>
    </source>
</evidence>
<accession>A0A495JTR6</accession>
<dbReference type="InterPro" id="IPR029058">
    <property type="entry name" value="AB_hydrolase_fold"/>
</dbReference>
<protein>
    <submittedName>
        <fullName evidence="5">Acyl-CoA synthetase (AMP-forming)/AMP-acid ligase II</fullName>
    </submittedName>
</protein>
<dbReference type="Gene3D" id="3.40.50.12780">
    <property type="entry name" value="N-terminal domain of ligase-like"/>
    <property type="match status" value="1"/>
</dbReference>
<gene>
    <name evidence="5" type="ORF">BDK92_6366</name>
</gene>
<evidence type="ECO:0000256" key="2">
    <source>
        <dbReference type="ARBA" id="ARBA00022598"/>
    </source>
</evidence>
<dbReference type="InterPro" id="IPR020845">
    <property type="entry name" value="AMP-binding_CS"/>
</dbReference>
<dbReference type="Gene3D" id="3.30.300.30">
    <property type="match status" value="1"/>
</dbReference>
<reference evidence="5 6" key="1">
    <citation type="submission" date="2018-10" db="EMBL/GenBank/DDBJ databases">
        <title>Sequencing the genomes of 1000 actinobacteria strains.</title>
        <authorList>
            <person name="Klenk H.-P."/>
        </authorList>
    </citation>
    <scope>NUCLEOTIDE SEQUENCE [LARGE SCALE GENOMIC DNA]</scope>
    <source>
        <strain evidence="5 6">DSM 45175</strain>
    </source>
</reference>
<dbReference type="Gene3D" id="3.40.50.1820">
    <property type="entry name" value="alpha/beta hydrolase"/>
    <property type="match status" value="1"/>
</dbReference>
<keyword evidence="6" id="KW-1185">Reference proteome</keyword>
<evidence type="ECO:0000313" key="5">
    <source>
        <dbReference type="EMBL" id="RKR91935.1"/>
    </source>
</evidence>
<dbReference type="Pfam" id="PF00501">
    <property type="entry name" value="AMP-binding"/>
    <property type="match status" value="1"/>
</dbReference>
<comment type="similarity">
    <text evidence="1">Belongs to the ATP-dependent AMP-binding enzyme family.</text>
</comment>
<dbReference type="SUPFAM" id="SSF53474">
    <property type="entry name" value="alpha/beta-Hydrolases"/>
    <property type="match status" value="1"/>
</dbReference>
<dbReference type="PANTHER" id="PTHR43201:SF5">
    <property type="entry name" value="MEDIUM-CHAIN ACYL-COA LIGASE ACSF2, MITOCHONDRIAL"/>
    <property type="match status" value="1"/>
</dbReference>
<dbReference type="InterPro" id="IPR000073">
    <property type="entry name" value="AB_hydrolase_1"/>
</dbReference>
<dbReference type="PANTHER" id="PTHR43201">
    <property type="entry name" value="ACYL-COA SYNTHETASE"/>
    <property type="match status" value="1"/>
</dbReference>
<dbReference type="Pfam" id="PF00561">
    <property type="entry name" value="Abhydrolase_1"/>
    <property type="match status" value="1"/>
</dbReference>
<dbReference type="GO" id="GO:0031956">
    <property type="term" value="F:medium-chain fatty acid-CoA ligase activity"/>
    <property type="evidence" value="ECO:0007669"/>
    <property type="project" value="TreeGrafter"/>
</dbReference>
<sequence length="854" mass="89685">MVSGRQEVLPPVLPGLDRAWSRSVTALDSQGVERTWHVLDTGSTPQQVGTLLCVHGNPTWSYLWRHLLARFSQSDALPWRVVAVDHLDMGFSERTGTVRGLAQRIADLGTVTDALGLTGPVVTVGHDWGGSISLGWALRHRDQLRGMVLTNTAVHQPSGSPAPALIRLAGLPGILPAATVWTPTFLQATLALANPRLPEPVRDGYLAPYRTPDRRAAIGGFVADIPLSPQHPSWSALEDVAQHLDTLAEVPALLLWGPRDPVFGDAHLRDLRARLPHARLHRFEGAGHLLAEDADVAGAVSQWLTDLDRPTPAPTATAEPAAAWRPLWAALAERSENRSAALVELAHRGRQVSWSLLWRRIQEIAAGLSASGVRRGDRVALLVPPGADLTAAVYACLRIGAVIVVADPGLGLAGMNRALRSAAPAHLIAVDRGLALARALRWPGRRFGAGPGAAVLGALTLGRLARLGAGNQDLPAAPDPDDDAAVLFTSGSTGPAKGAVYTHRQLAAMRDALAELGLGADARIVAAFAPFALFGPALGAASAIPDMKATAPRTLTASALAEATAAVDASAVFASPAALRNVVETGDTLDARQRTALEGVTLLLSAGAPVPTALLTRAQALMPKAQPHTPYGMTEVLPVTDITLDGIVDTGPGDGVCVGRPLPGVQVAIAALDTTGTPAEQSDPAPGPTGEIMVRAAHAKDRYDALWLTERASSRNPGWHRTGDVGYLDPDGQLWVQGRLAHVIVTSDGVLTPVGIEQRVESLPQVVRAAVVGVGPRGLAQVVVIVETLPPVRRAGLASRELADAVRAVAAPPVAAVFVVPSMPTDIRHNSKIDRTRLSRWAERVVAGGRLNGW</sequence>
<dbReference type="SUPFAM" id="SSF56801">
    <property type="entry name" value="Acetyl-CoA synthetase-like"/>
    <property type="match status" value="1"/>
</dbReference>
<dbReference type="AlphaFoldDB" id="A0A495JTR6"/>
<dbReference type="InterPro" id="IPR000873">
    <property type="entry name" value="AMP-dep_synth/lig_dom"/>
</dbReference>
<feature type="domain" description="AB hydrolase-1" evidence="4">
    <location>
        <begin position="50"/>
        <end position="293"/>
    </location>
</feature>
<dbReference type="GO" id="GO:0006631">
    <property type="term" value="P:fatty acid metabolic process"/>
    <property type="evidence" value="ECO:0007669"/>
    <property type="project" value="TreeGrafter"/>
</dbReference>
<organism evidence="5 6">
    <name type="scientific">Micromonospora pisi</name>
    <dbReference type="NCBI Taxonomy" id="589240"/>
    <lineage>
        <taxon>Bacteria</taxon>
        <taxon>Bacillati</taxon>
        <taxon>Actinomycetota</taxon>
        <taxon>Actinomycetes</taxon>
        <taxon>Micromonosporales</taxon>
        <taxon>Micromonosporaceae</taxon>
        <taxon>Micromonospora</taxon>
    </lineage>
</organism>
<dbReference type="PROSITE" id="PS00455">
    <property type="entry name" value="AMP_BINDING"/>
    <property type="match status" value="1"/>
</dbReference>
<keyword evidence="2 5" id="KW-0436">Ligase</keyword>
<proteinExistence type="inferred from homology"/>
<evidence type="ECO:0000256" key="1">
    <source>
        <dbReference type="ARBA" id="ARBA00006432"/>
    </source>
</evidence>
<dbReference type="InterPro" id="IPR042099">
    <property type="entry name" value="ANL_N_sf"/>
</dbReference>
<dbReference type="InterPro" id="IPR045851">
    <property type="entry name" value="AMP-bd_C_sf"/>
</dbReference>
<comment type="caution">
    <text evidence="5">The sequence shown here is derived from an EMBL/GenBank/DDBJ whole genome shotgun (WGS) entry which is preliminary data.</text>
</comment>
<name>A0A495JTR6_9ACTN</name>
<evidence type="ECO:0000259" key="4">
    <source>
        <dbReference type="Pfam" id="PF00561"/>
    </source>
</evidence>
<dbReference type="Proteomes" id="UP000277671">
    <property type="component" value="Unassembled WGS sequence"/>
</dbReference>